<keyword evidence="3" id="KW-0808">Transferase</keyword>
<evidence type="ECO:0000256" key="4">
    <source>
        <dbReference type="ARBA" id="ARBA00022777"/>
    </source>
</evidence>
<comment type="catalytic activity">
    <reaction evidence="1">
        <text>ATP + protein L-histidine = ADP + protein N-phospho-L-histidine.</text>
        <dbReference type="EC" id="2.7.13.3"/>
    </reaction>
</comment>
<dbReference type="InterPro" id="IPR050351">
    <property type="entry name" value="BphY/WalK/GraS-like"/>
</dbReference>
<keyword evidence="4 7" id="KW-0418">Kinase</keyword>
<dbReference type="Gene3D" id="1.10.287.130">
    <property type="match status" value="1"/>
</dbReference>
<organism evidence="7 8">
    <name type="scientific">Sphingomonas qilianensis</name>
    <dbReference type="NCBI Taxonomy" id="1736690"/>
    <lineage>
        <taxon>Bacteria</taxon>
        <taxon>Pseudomonadati</taxon>
        <taxon>Pseudomonadota</taxon>
        <taxon>Alphaproteobacteria</taxon>
        <taxon>Sphingomonadales</taxon>
        <taxon>Sphingomonadaceae</taxon>
        <taxon>Sphingomonas</taxon>
    </lineage>
</organism>
<dbReference type="CDD" id="cd00082">
    <property type="entry name" value="HisKA"/>
    <property type="match status" value="1"/>
</dbReference>
<dbReference type="InterPro" id="IPR036097">
    <property type="entry name" value="HisK_dim/P_sf"/>
</dbReference>
<sequence>MRFDDSLDTVLAAEMSSPFGAQSAWRQLVDLIGRGRVAPDDVAMARLAALRPLVPQSVRAATARALAFTRPPAALARLFFDEELAIAAPVLRVAMLTSAEWLAVLPGLTPTGRSILRHRRDLDPAVRRALAAFGSDDFILAASDAVAAPEPHGDGSTRGHQAVPAPAPDRAAAVGPAAAADTPSAASPFLSVGSITRGLPVVAEALRHTDAPAPAPAAPAPEIAEGVAEGPFQIAELVARIDAYQRRLETTGPPIGLPADQPASSDLAGPLAQTFLFETDARGVMRWIEGAARAPLIGLSIELADMPGAARVDGIAGGAFRRRADFSGARLVVGGTSNAAGEWRITGTPVFDAESGRFTGYRGTARRPRIDESAAPAHPLHGASADALRQLVHELRTPTNAIAGFAEMIEMQLLGPVPHSYREQAATIRAQAAGLLTAIDDIDLAARLESHALELRAEQVALAPLLARVAGDLAPLTTLRGTSVRVDAGAKGLAIAGDERAVERLIGRLMATLVASGGAGEQIGVVASLGADAMVSLIFDRPRALASFGTDAILSIDAEAAADAEGAPLLGTGFALRLARNLARELDGALTIDARHLTLMLPAATRGAMDHASAN</sequence>
<dbReference type="GO" id="GO:0016301">
    <property type="term" value="F:kinase activity"/>
    <property type="evidence" value="ECO:0007669"/>
    <property type="project" value="UniProtKB-KW"/>
</dbReference>
<dbReference type="PANTHER" id="PTHR42878:SF14">
    <property type="entry name" value="OSMOLARITY TWO-COMPONENT SYSTEM PROTEIN SSK1"/>
    <property type="match status" value="1"/>
</dbReference>
<dbReference type="Pfam" id="PF00512">
    <property type="entry name" value="HisKA"/>
    <property type="match status" value="1"/>
</dbReference>
<dbReference type="PANTHER" id="PTHR42878">
    <property type="entry name" value="TWO-COMPONENT HISTIDINE KINASE"/>
    <property type="match status" value="1"/>
</dbReference>
<reference evidence="7 8" key="1">
    <citation type="submission" date="2024-05" db="EMBL/GenBank/DDBJ databases">
        <authorList>
            <person name="Liu Q."/>
            <person name="Xin Y.-H."/>
        </authorList>
    </citation>
    <scope>NUCLEOTIDE SEQUENCE [LARGE SCALE GENOMIC DNA]</scope>
    <source>
        <strain evidence="7 8">CGMCC 1.15349</strain>
    </source>
</reference>
<feature type="compositionally biased region" description="Low complexity" evidence="5">
    <location>
        <begin position="162"/>
        <end position="178"/>
    </location>
</feature>
<gene>
    <name evidence="7" type="ORF">ABC969_09180</name>
</gene>
<evidence type="ECO:0000259" key="6">
    <source>
        <dbReference type="PROSITE" id="PS50109"/>
    </source>
</evidence>
<keyword evidence="8" id="KW-1185">Reference proteome</keyword>
<name>A0ABU9XS15_9SPHN</name>
<dbReference type="RefSeq" id="WP_345864392.1">
    <property type="nucleotide sequence ID" value="NZ_JBDIMF010000003.1"/>
</dbReference>
<evidence type="ECO:0000256" key="5">
    <source>
        <dbReference type="SAM" id="MobiDB-lite"/>
    </source>
</evidence>
<dbReference type="EC" id="2.7.13.3" evidence="2"/>
<evidence type="ECO:0000256" key="2">
    <source>
        <dbReference type="ARBA" id="ARBA00012438"/>
    </source>
</evidence>
<comment type="caution">
    <text evidence="7">The sequence shown here is derived from an EMBL/GenBank/DDBJ whole genome shotgun (WGS) entry which is preliminary data.</text>
</comment>
<dbReference type="InterPro" id="IPR003661">
    <property type="entry name" value="HisK_dim/P_dom"/>
</dbReference>
<dbReference type="SUPFAM" id="SSF47384">
    <property type="entry name" value="Homodimeric domain of signal transducing histidine kinase"/>
    <property type="match status" value="1"/>
</dbReference>
<evidence type="ECO:0000313" key="7">
    <source>
        <dbReference type="EMBL" id="MEN2786588.1"/>
    </source>
</evidence>
<protein>
    <recommendedName>
        <fullName evidence="2">histidine kinase</fullName>
        <ecNumber evidence="2">2.7.13.3</ecNumber>
    </recommendedName>
</protein>
<dbReference type="SMART" id="SM00388">
    <property type="entry name" value="HisKA"/>
    <property type="match status" value="1"/>
</dbReference>
<evidence type="ECO:0000256" key="3">
    <source>
        <dbReference type="ARBA" id="ARBA00022679"/>
    </source>
</evidence>
<dbReference type="InterPro" id="IPR005467">
    <property type="entry name" value="His_kinase_dom"/>
</dbReference>
<feature type="region of interest" description="Disordered" evidence="5">
    <location>
        <begin position="149"/>
        <end position="178"/>
    </location>
</feature>
<proteinExistence type="predicted"/>
<accession>A0ABU9XS15</accession>
<evidence type="ECO:0000256" key="1">
    <source>
        <dbReference type="ARBA" id="ARBA00000085"/>
    </source>
</evidence>
<dbReference type="EMBL" id="JBDIMF010000003">
    <property type="protein sequence ID" value="MEN2786588.1"/>
    <property type="molecule type" value="Genomic_DNA"/>
</dbReference>
<evidence type="ECO:0000313" key="8">
    <source>
        <dbReference type="Proteomes" id="UP001404104"/>
    </source>
</evidence>
<dbReference type="Proteomes" id="UP001404104">
    <property type="component" value="Unassembled WGS sequence"/>
</dbReference>
<feature type="domain" description="Histidine kinase" evidence="6">
    <location>
        <begin position="390"/>
        <end position="595"/>
    </location>
</feature>
<dbReference type="PROSITE" id="PS50109">
    <property type="entry name" value="HIS_KIN"/>
    <property type="match status" value="1"/>
</dbReference>